<evidence type="ECO:0000313" key="3">
    <source>
        <dbReference type="Proteomes" id="UP001596035"/>
    </source>
</evidence>
<evidence type="ECO:0000313" key="2">
    <source>
        <dbReference type="EMBL" id="MFC5240867.1"/>
    </source>
</evidence>
<evidence type="ECO:0000256" key="1">
    <source>
        <dbReference type="SAM" id="MobiDB-lite"/>
    </source>
</evidence>
<dbReference type="RefSeq" id="WP_344558003.1">
    <property type="nucleotide sequence ID" value="NZ_BAAATG010000010.1"/>
</dbReference>
<sequence length="137" mass="14255">MTGTAGTEQTVGTRLNQLPAERGGGAPTGGRKDLASSPAQKKAAARAIEEHIEPDTAKAGRGHRHSAVKAFRAEAGDGWATSTALKKAHEAWGGQVENPKDRLDAEKGALRSANTVLRGTDLAMGAEAGRTSPLDRY</sequence>
<accession>A0ABW0DS35</accession>
<protein>
    <submittedName>
        <fullName evidence="2">Uncharacterized protein</fullName>
    </submittedName>
</protein>
<feature type="region of interest" description="Disordered" evidence="1">
    <location>
        <begin position="117"/>
        <end position="137"/>
    </location>
</feature>
<feature type="compositionally biased region" description="Basic and acidic residues" evidence="1">
    <location>
        <begin position="47"/>
        <end position="58"/>
    </location>
</feature>
<gene>
    <name evidence="2" type="ORF">ACFPWV_13240</name>
</gene>
<feature type="region of interest" description="Disordered" evidence="1">
    <location>
        <begin position="1"/>
        <end position="66"/>
    </location>
</feature>
<keyword evidence="3" id="KW-1185">Reference proteome</keyword>
<comment type="caution">
    <text evidence="2">The sequence shown here is derived from an EMBL/GenBank/DDBJ whole genome shotgun (WGS) entry which is preliminary data.</text>
</comment>
<proteinExistence type="predicted"/>
<name>A0ABW0DS35_9ACTN</name>
<reference evidence="3" key="1">
    <citation type="journal article" date="2019" name="Int. J. Syst. Evol. Microbiol.">
        <title>The Global Catalogue of Microorganisms (GCM) 10K type strain sequencing project: providing services to taxonomists for standard genome sequencing and annotation.</title>
        <authorList>
            <consortium name="The Broad Institute Genomics Platform"/>
            <consortium name="The Broad Institute Genome Sequencing Center for Infectious Disease"/>
            <person name="Wu L."/>
            <person name="Ma J."/>
        </authorList>
    </citation>
    <scope>NUCLEOTIDE SEQUENCE [LARGE SCALE GENOMIC DNA]</scope>
    <source>
        <strain evidence="3">CGMCC 4.7131</strain>
    </source>
</reference>
<feature type="compositionally biased region" description="Polar residues" evidence="1">
    <location>
        <begin position="1"/>
        <end position="16"/>
    </location>
</feature>
<dbReference type="EMBL" id="JBHSKN010000011">
    <property type="protein sequence ID" value="MFC5240867.1"/>
    <property type="molecule type" value="Genomic_DNA"/>
</dbReference>
<organism evidence="2 3">
    <name type="scientific">Streptomyces atrovirens</name>
    <dbReference type="NCBI Taxonomy" id="285556"/>
    <lineage>
        <taxon>Bacteria</taxon>
        <taxon>Bacillati</taxon>
        <taxon>Actinomycetota</taxon>
        <taxon>Actinomycetes</taxon>
        <taxon>Kitasatosporales</taxon>
        <taxon>Streptomycetaceae</taxon>
        <taxon>Streptomyces</taxon>
    </lineage>
</organism>
<dbReference type="Proteomes" id="UP001596035">
    <property type="component" value="Unassembled WGS sequence"/>
</dbReference>